<feature type="signal peptide" evidence="5">
    <location>
        <begin position="1"/>
        <end position="19"/>
    </location>
</feature>
<sequence length="137" mass="14684">MKTKTILCMLPLVAGLAVACTEIVNSMPTAQEGQILFNQNCALCHGENGNLAQRETTLEAPDLRKINARHDGAFPRAAVLSQIDGYGRGKVSAEYMPEFGALLEGELIPVEVEGTLTPTPRPLAALMTYLESIQAEG</sequence>
<evidence type="ECO:0000256" key="3">
    <source>
        <dbReference type="ARBA" id="ARBA00023004"/>
    </source>
</evidence>
<dbReference type="PATRIC" id="fig|60890.4.peg.694"/>
<dbReference type="PROSITE" id="PS51007">
    <property type="entry name" value="CYTC"/>
    <property type="match status" value="1"/>
</dbReference>
<keyword evidence="5" id="KW-0732">Signal</keyword>
<organism evidence="7 8">
    <name type="scientific">Phaeobacter gallaeciensis</name>
    <dbReference type="NCBI Taxonomy" id="60890"/>
    <lineage>
        <taxon>Bacteria</taxon>
        <taxon>Pseudomonadati</taxon>
        <taxon>Pseudomonadota</taxon>
        <taxon>Alphaproteobacteria</taxon>
        <taxon>Rhodobacterales</taxon>
        <taxon>Roseobacteraceae</taxon>
        <taxon>Phaeobacter</taxon>
    </lineage>
</organism>
<dbReference type="GO" id="GO:0020037">
    <property type="term" value="F:heme binding"/>
    <property type="evidence" value="ECO:0007669"/>
    <property type="project" value="InterPro"/>
</dbReference>
<dbReference type="SUPFAM" id="SSF46626">
    <property type="entry name" value="Cytochrome c"/>
    <property type="match status" value="1"/>
</dbReference>
<dbReference type="RefSeq" id="WP_065270734.1">
    <property type="nucleotide sequence ID" value="NZ_CP015124.1"/>
</dbReference>
<evidence type="ECO:0000256" key="2">
    <source>
        <dbReference type="ARBA" id="ARBA00022723"/>
    </source>
</evidence>
<proteinExistence type="predicted"/>
<dbReference type="Pfam" id="PF00034">
    <property type="entry name" value="Cytochrom_C"/>
    <property type="match status" value="1"/>
</dbReference>
<dbReference type="Proteomes" id="UP000092565">
    <property type="component" value="Chromosome"/>
</dbReference>
<reference evidence="7 8" key="1">
    <citation type="submission" date="2016-04" db="EMBL/GenBank/DDBJ databases">
        <authorList>
            <person name="Evans L.H."/>
            <person name="Alamgir A."/>
            <person name="Owens N."/>
            <person name="Weber N.D."/>
            <person name="Virtaneva K."/>
            <person name="Barbian K."/>
            <person name="Babar A."/>
            <person name="Rosenke K."/>
        </authorList>
    </citation>
    <scope>NUCLEOTIDE SEQUENCE [LARGE SCALE GENOMIC DNA]</scope>
    <source>
        <strain evidence="7 8">JL2886</strain>
    </source>
</reference>
<name>A0A1B0ZN97_9RHOB</name>
<keyword evidence="3 4" id="KW-0408">Iron</keyword>
<evidence type="ECO:0000256" key="5">
    <source>
        <dbReference type="SAM" id="SignalP"/>
    </source>
</evidence>
<feature type="chain" id="PRO_5044369971" evidence="5">
    <location>
        <begin position="20"/>
        <end position="137"/>
    </location>
</feature>
<gene>
    <name evidence="7" type="ORF">JL2886_00713</name>
</gene>
<dbReference type="InterPro" id="IPR036909">
    <property type="entry name" value="Cyt_c-like_dom_sf"/>
</dbReference>
<feature type="domain" description="Cytochrome c" evidence="6">
    <location>
        <begin position="28"/>
        <end position="134"/>
    </location>
</feature>
<evidence type="ECO:0000259" key="6">
    <source>
        <dbReference type="PROSITE" id="PS51007"/>
    </source>
</evidence>
<accession>A0A1B0ZN97</accession>
<dbReference type="Gene3D" id="1.10.760.10">
    <property type="entry name" value="Cytochrome c-like domain"/>
    <property type="match status" value="1"/>
</dbReference>
<dbReference type="InterPro" id="IPR009056">
    <property type="entry name" value="Cyt_c-like_dom"/>
</dbReference>
<protein>
    <submittedName>
        <fullName evidence="7">Cytochrome C</fullName>
    </submittedName>
</protein>
<evidence type="ECO:0000313" key="7">
    <source>
        <dbReference type="EMBL" id="ANP35639.1"/>
    </source>
</evidence>
<dbReference type="GO" id="GO:0009055">
    <property type="term" value="F:electron transfer activity"/>
    <property type="evidence" value="ECO:0007669"/>
    <property type="project" value="InterPro"/>
</dbReference>
<dbReference type="PROSITE" id="PS51257">
    <property type="entry name" value="PROKAR_LIPOPROTEIN"/>
    <property type="match status" value="1"/>
</dbReference>
<dbReference type="EMBL" id="CP015124">
    <property type="protein sequence ID" value="ANP35639.1"/>
    <property type="molecule type" value="Genomic_DNA"/>
</dbReference>
<dbReference type="GO" id="GO:0046872">
    <property type="term" value="F:metal ion binding"/>
    <property type="evidence" value="ECO:0007669"/>
    <property type="project" value="UniProtKB-KW"/>
</dbReference>
<keyword evidence="1 4" id="KW-0349">Heme</keyword>
<evidence type="ECO:0000256" key="1">
    <source>
        <dbReference type="ARBA" id="ARBA00022617"/>
    </source>
</evidence>
<evidence type="ECO:0000313" key="8">
    <source>
        <dbReference type="Proteomes" id="UP000092565"/>
    </source>
</evidence>
<keyword evidence="8" id="KW-1185">Reference proteome</keyword>
<keyword evidence="2 4" id="KW-0479">Metal-binding</keyword>
<evidence type="ECO:0000256" key="4">
    <source>
        <dbReference type="PROSITE-ProRule" id="PRU00433"/>
    </source>
</evidence>
<dbReference type="AlphaFoldDB" id="A0A1B0ZN97"/>